<feature type="domain" description="TNT" evidence="1">
    <location>
        <begin position="1146"/>
        <end position="1231"/>
    </location>
</feature>
<dbReference type="GO" id="GO:0050135">
    <property type="term" value="F:NADP+ nucleosidase activity"/>
    <property type="evidence" value="ECO:0007669"/>
    <property type="project" value="InterPro"/>
</dbReference>
<dbReference type="Pfam" id="PF20041">
    <property type="entry name" value="DUF6443"/>
    <property type="match status" value="1"/>
</dbReference>
<evidence type="ECO:0000313" key="4">
    <source>
        <dbReference type="Proteomes" id="UP000831290"/>
    </source>
</evidence>
<accession>A0A9E7D2P3</accession>
<protein>
    <submittedName>
        <fullName evidence="3">TNT domain-containing protein</fullName>
    </submittedName>
</protein>
<dbReference type="PANTHER" id="PTHR32305">
    <property type="match status" value="1"/>
</dbReference>
<dbReference type="AlphaFoldDB" id="A0A9E7D2P3"/>
<dbReference type="InterPro" id="IPR050708">
    <property type="entry name" value="T6SS_VgrG/RHS"/>
</dbReference>
<name>A0A9E7D2P3_9FLAO</name>
<organism evidence="3 4">
    <name type="scientific">Abyssalbus ytuae</name>
    <dbReference type="NCBI Taxonomy" id="2926907"/>
    <lineage>
        <taxon>Bacteria</taxon>
        <taxon>Pseudomonadati</taxon>
        <taxon>Bacteroidota</taxon>
        <taxon>Flavobacteriia</taxon>
        <taxon>Flavobacteriales</taxon>
        <taxon>Flavobacteriaceae</taxon>
        <taxon>Abyssalbus</taxon>
    </lineage>
</organism>
<dbReference type="KEGG" id="fbm:MQE35_03540"/>
<dbReference type="Proteomes" id="UP000831290">
    <property type="component" value="Chromosome"/>
</dbReference>
<dbReference type="PANTHER" id="PTHR32305:SF15">
    <property type="entry name" value="PROTEIN RHSA-RELATED"/>
    <property type="match status" value="1"/>
</dbReference>
<evidence type="ECO:0000259" key="1">
    <source>
        <dbReference type="Pfam" id="PF14021"/>
    </source>
</evidence>
<dbReference type="Pfam" id="PF14021">
    <property type="entry name" value="TNT"/>
    <property type="match status" value="1"/>
</dbReference>
<evidence type="ECO:0000259" key="2">
    <source>
        <dbReference type="Pfam" id="PF20041"/>
    </source>
</evidence>
<dbReference type="EMBL" id="CP094358">
    <property type="protein sequence ID" value="UOB18368.1"/>
    <property type="molecule type" value="Genomic_DNA"/>
</dbReference>
<dbReference type="InterPro" id="IPR025331">
    <property type="entry name" value="TNT"/>
</dbReference>
<sequence>MKKLRILFAVVFPTMVIGQTQTENYIKTTIYQVETQDGAVSNDNKIENITYYDGLGREKQNIAIRAGENNEDIITHIEYDEFGRQVKEYLPYATPTNDGLFRSGALSATNDYYLLKYANDLNSNNPNPYSQKEFEPSPLNRVVKQAAPGEAWQLGSGHEIEFDYQANATADQIRLFTVSLSEDYTPTLAATGYYQPGELYKTITRDENHTGTTQNHTTEEFKDKQGRVVLKRTYINTPPSGEPEGADTYYVYDDFGNLTYVIPPKVNTGDGISSTELSELCYQYKYDYRNRLIEKQLPGKEKEYIVYNKLDQPVLTQDANLRKNHQWLFTKYDAFGRVVYTGIYTHTGEATQSEMQTAFNNHYAGNTPPKQFEEKLDSEGSYHYYSNVTFPIANLEVLTVNYYDNHTFNKVGLTLPTGSIYEQAIATNVKGLATGTKVRVLGTNNWITTITVYDKKGRAIYVAGKNDYLGTTDIVQTKYDFTGRVLKTRTRHQKGSEEEIVTLDVFTYDHAGRLKTQVQCIGDDSLPEDCNDGDTEPGIELKDTITQTTNIVASQSITLIPDFHVVATSNLSFSAKIEPGGELIAEKTYDELGQLIEKKVGGSNGAGGLQTVNYTYNIRGWLKQINNPAAIGNDLFAFKIGYNEGSNPLYNGNIALTQWKTKNTDQSLKTYNYTYDALNRITAATDNTGHYNVGNISYDKNGNIKSLNRVGLDENTTNSFITIDQLMYSYDSGNKLLKVTDSAANDQFGFKDDAVNTTADNVNDYTYDENGNMTKDLNKGIGTSSSNGIIYNHLNLPTEVKFDNSNAKKINYIYSADGTKLRKTVNDNGNVITTDYAGNYIYENGSLEQITQPEGYIEPDGNGWQYVYRYLDIWGNTRVTYADDNRDGSVGTSEIRREQNFYPFGLEHKGYNTTMYGVKNNLKTYQGQEFTEDIGLNTHEWKYRMSDPTIGRFWQIDPLAEDYTYNSTYAFQENKMGMGIELEGAEMYGWVQQKVVEDAAKNPNGVGAHTIGLSQGLVNTVNGIVDAVSNPKETLKGVGNSALWLVVGSQFSEQVDNALGTNSTGAGDAILNSVANGTDNLVNGDGIERGTTIGEIAGAVIGAKGTTATLKGAATVLKGTKATTTTALANYYPANNGALGGVTTITLEVGQQIDRFGNLGGKYFSPTGTPLLKRALSPGANTSIYNSFEVTKPFSVQQSTVAPAFGKIGTGTQYYSPFLNAEELLKGGYIKSN</sequence>
<gene>
    <name evidence="3" type="ORF">MQE35_03540</name>
</gene>
<dbReference type="InterPro" id="IPR045619">
    <property type="entry name" value="DUF6443"/>
</dbReference>
<dbReference type="Gene3D" id="2.180.10.10">
    <property type="entry name" value="RHS repeat-associated core"/>
    <property type="match status" value="2"/>
</dbReference>
<keyword evidence="4" id="KW-1185">Reference proteome</keyword>
<feature type="domain" description="DUF6443" evidence="2">
    <location>
        <begin position="28"/>
        <end position="165"/>
    </location>
</feature>
<dbReference type="RefSeq" id="WP_255844538.1">
    <property type="nucleotide sequence ID" value="NZ_CP094358.1"/>
</dbReference>
<proteinExistence type="predicted"/>
<evidence type="ECO:0000313" key="3">
    <source>
        <dbReference type="EMBL" id="UOB18368.1"/>
    </source>
</evidence>
<reference evidence="3" key="1">
    <citation type="submission" date="2022-03" db="EMBL/GenBank/DDBJ databases">
        <title>Description of Abyssus ytuae gen. nov., sp. nov., a novel member of the family Flavobacteriaceae isolated from the sediment of Mariana Trench.</title>
        <authorList>
            <person name="Zhang J."/>
            <person name="Xu X."/>
        </authorList>
    </citation>
    <scope>NUCLEOTIDE SEQUENCE</scope>
    <source>
        <strain evidence="3">MT3330</strain>
    </source>
</reference>